<evidence type="ECO:0000313" key="1">
    <source>
        <dbReference type="EMBL" id="QLH13558.1"/>
    </source>
</evidence>
<dbReference type="Proteomes" id="UP000509322">
    <property type="component" value="Chromosome 1"/>
</dbReference>
<organism evidence="1 2">
    <name type="scientific">Paracoccus pantotrophus</name>
    <name type="common">Thiosphaera pantotropha</name>
    <dbReference type="NCBI Taxonomy" id="82367"/>
    <lineage>
        <taxon>Bacteria</taxon>
        <taxon>Pseudomonadati</taxon>
        <taxon>Pseudomonadota</taxon>
        <taxon>Alphaproteobacteria</taxon>
        <taxon>Rhodobacterales</taxon>
        <taxon>Paracoccaceae</taxon>
        <taxon>Paracoccus</taxon>
    </lineage>
</organism>
<proteinExistence type="predicted"/>
<name>A0A7H9BS64_PARPN</name>
<dbReference type="AlphaFoldDB" id="A0A7H9BS64"/>
<accession>A0A7H9BS64</accession>
<protein>
    <submittedName>
        <fullName evidence="1">Uncharacterized protein</fullName>
    </submittedName>
</protein>
<dbReference type="RefSeq" id="WP_179921107.1">
    <property type="nucleotide sequence ID" value="NZ_CP058689.1"/>
</dbReference>
<gene>
    <name evidence="1" type="ORF">HYQ43_04565</name>
</gene>
<evidence type="ECO:0000313" key="2">
    <source>
        <dbReference type="Proteomes" id="UP000509322"/>
    </source>
</evidence>
<sequence length="60" mass="6969">MQAPLSPVPPGLIADLCLRDLSRVERFRAAKRDWQMKPLPALPERPSITLDRAEYREIRQ</sequence>
<dbReference type="EMBL" id="CP058689">
    <property type="protein sequence ID" value="QLH13558.1"/>
    <property type="molecule type" value="Genomic_DNA"/>
</dbReference>
<reference evidence="1 2" key="1">
    <citation type="submission" date="2020-07" db="EMBL/GenBank/DDBJ databases">
        <title>The complete genome of Paracoccus pantotrophus ACCC 10489.</title>
        <authorList>
            <person name="Si Y."/>
        </authorList>
    </citation>
    <scope>NUCLEOTIDE SEQUENCE [LARGE SCALE GENOMIC DNA]</scope>
    <source>
        <strain evidence="2">ACCC 10489</strain>
    </source>
</reference>